<evidence type="ECO:0000256" key="4">
    <source>
        <dbReference type="ARBA" id="ARBA00022679"/>
    </source>
</evidence>
<keyword evidence="4" id="KW-0808">Transferase</keyword>
<comment type="caution">
    <text evidence="9">The sequence shown here is derived from an EMBL/GenBank/DDBJ whole genome shotgun (WGS) entry which is preliminary data.</text>
</comment>
<dbReference type="Pfam" id="PF13426">
    <property type="entry name" value="PAS_9"/>
    <property type="match status" value="1"/>
</dbReference>
<evidence type="ECO:0000256" key="6">
    <source>
        <dbReference type="SAM" id="Phobius"/>
    </source>
</evidence>
<dbReference type="Pfam" id="PF00512">
    <property type="entry name" value="HisKA"/>
    <property type="match status" value="1"/>
</dbReference>
<keyword evidence="10" id="KW-1185">Reference proteome</keyword>
<dbReference type="SUPFAM" id="SSF55785">
    <property type="entry name" value="PYP-like sensor domain (PAS domain)"/>
    <property type="match status" value="2"/>
</dbReference>
<keyword evidence="3" id="KW-0597">Phosphoprotein</keyword>
<keyword evidence="5" id="KW-0418">Kinase</keyword>
<accession>A0A550JBA0</accession>
<dbReference type="InterPro" id="IPR013656">
    <property type="entry name" value="PAS_4"/>
</dbReference>
<dbReference type="GO" id="GO:0000155">
    <property type="term" value="F:phosphorelay sensor kinase activity"/>
    <property type="evidence" value="ECO:0007669"/>
    <property type="project" value="InterPro"/>
</dbReference>
<gene>
    <name evidence="9" type="ORF">FL622_10360</name>
</gene>
<dbReference type="FunFam" id="3.30.565.10:FF:000006">
    <property type="entry name" value="Sensor histidine kinase WalK"/>
    <property type="match status" value="1"/>
</dbReference>
<dbReference type="InterPro" id="IPR021796">
    <property type="entry name" value="Tll0287-like_dom"/>
</dbReference>
<dbReference type="Proteomes" id="UP000317155">
    <property type="component" value="Unassembled WGS sequence"/>
</dbReference>
<dbReference type="PANTHER" id="PTHR43304:SF1">
    <property type="entry name" value="PAC DOMAIN-CONTAINING PROTEIN"/>
    <property type="match status" value="1"/>
</dbReference>
<sequence>MTEPSSDRPTTPPEAQATGAGQFADSFVLIVVCWSLLICLLAGWDYYQARQSALNNARTAARHSYAKDLTFRKWATGHGGIYAPVSPRNPPNANLAHVPERDIETPSGRPLTLINPAYMLRQIHELADDTFGTRAHITSLRPIRPGNAPDPWEIATLEAFERGESERSALQSIDGDPYLRLMRPMIVDVGCLKCHAAQGYQVDDIRGGISVAIPWAPYRAELRTYLLFHLIGYGGLWSLGMLGIGLSRRRLQNHLAERHQAEVRLRQSEARYHSLFANHHSVMLLVDPETLNIIDANPAAQDYYGYSPEELRGMPLANLNTLPPDAIRAEMEKARQLRRNHFEFLHRLAGGEVREVEVFSGPVEFDGRVYMYSIIHDITPRKEAEARLGHWHELMNYIIEHDPNAIAVLDRNLQFLFVSDRFLNDYRVKHRDIIGKHHYEIFPEIPEKWREVHRRALAGEVLGAEDEPFERDDGRVDYVRWQCRPWHERDGSIGGIVLYTEVITPRKEAEIALEQKARELEERSGELERFNYTVSHDLKSPLVTVKAFLGFLEQDIASDNAERIETDIAHMRGAAEKMGILLDELLEMSRIGRLVNPPEEIAFDQLLQEVLSLMAGPLAEKEVGIERDEQGPKLFGDRPRLLEIWQNLIENAVKYMGDQGAPRIRLGVEETGGEIVFFVRDNGMGIDPRYREKIFGLFEKLDAKSEGSGLGLALVKRIVELYGGRIWVESEGAGKGSCFRFTLPGALHRQLPDGLKRDET</sequence>
<dbReference type="AlphaFoldDB" id="A0A550JBA0"/>
<dbReference type="InterPro" id="IPR035965">
    <property type="entry name" value="PAS-like_dom_sf"/>
</dbReference>
<dbReference type="SUPFAM" id="SSF55874">
    <property type="entry name" value="ATPase domain of HSP90 chaperone/DNA topoisomerase II/histidine kinase"/>
    <property type="match status" value="1"/>
</dbReference>
<keyword evidence="6" id="KW-0812">Transmembrane</keyword>
<comment type="catalytic activity">
    <reaction evidence="1">
        <text>ATP + protein L-histidine = ADP + protein N-phospho-L-histidine.</text>
        <dbReference type="EC" id="2.7.13.3"/>
    </reaction>
</comment>
<dbReference type="InterPro" id="IPR004358">
    <property type="entry name" value="Sig_transdc_His_kin-like_C"/>
</dbReference>
<feature type="domain" description="PAS" evidence="8">
    <location>
        <begin position="268"/>
        <end position="341"/>
    </location>
</feature>
<dbReference type="Pfam" id="PF11845">
    <property type="entry name" value="Tll0287-like"/>
    <property type="match status" value="1"/>
</dbReference>
<dbReference type="InterPro" id="IPR003661">
    <property type="entry name" value="HisK_dim/P_dom"/>
</dbReference>
<evidence type="ECO:0000256" key="2">
    <source>
        <dbReference type="ARBA" id="ARBA00012438"/>
    </source>
</evidence>
<evidence type="ECO:0000313" key="9">
    <source>
        <dbReference type="EMBL" id="TRO80494.1"/>
    </source>
</evidence>
<evidence type="ECO:0000313" key="10">
    <source>
        <dbReference type="Proteomes" id="UP000317155"/>
    </source>
</evidence>
<evidence type="ECO:0000256" key="1">
    <source>
        <dbReference type="ARBA" id="ARBA00000085"/>
    </source>
</evidence>
<dbReference type="OrthoDB" id="7340865at2"/>
<dbReference type="PANTHER" id="PTHR43304">
    <property type="entry name" value="PHYTOCHROME-LIKE PROTEIN CPH1"/>
    <property type="match status" value="1"/>
</dbReference>
<feature type="transmembrane region" description="Helical" evidence="6">
    <location>
        <begin position="225"/>
        <end position="246"/>
    </location>
</feature>
<keyword evidence="6" id="KW-1133">Transmembrane helix</keyword>
<organism evidence="9 10">
    <name type="scientific">Trichloromonas acetexigens</name>
    <dbReference type="NCBI Taxonomy" id="38815"/>
    <lineage>
        <taxon>Bacteria</taxon>
        <taxon>Pseudomonadati</taxon>
        <taxon>Thermodesulfobacteriota</taxon>
        <taxon>Desulfuromonadia</taxon>
        <taxon>Desulfuromonadales</taxon>
        <taxon>Trichloromonadaceae</taxon>
        <taxon>Trichloromonas</taxon>
    </lineage>
</organism>
<evidence type="ECO:0000256" key="3">
    <source>
        <dbReference type="ARBA" id="ARBA00022553"/>
    </source>
</evidence>
<dbReference type="EC" id="2.7.13.3" evidence="2"/>
<keyword evidence="6" id="KW-0472">Membrane</keyword>
<proteinExistence type="predicted"/>
<feature type="domain" description="Histidine kinase" evidence="7">
    <location>
        <begin position="533"/>
        <end position="747"/>
    </location>
</feature>
<dbReference type="SUPFAM" id="SSF47384">
    <property type="entry name" value="Homodimeric domain of signal transducing histidine kinase"/>
    <property type="match status" value="1"/>
</dbReference>
<dbReference type="Pfam" id="PF08448">
    <property type="entry name" value="PAS_4"/>
    <property type="match status" value="1"/>
</dbReference>
<dbReference type="PRINTS" id="PR00344">
    <property type="entry name" value="BCTRLSENSOR"/>
</dbReference>
<name>A0A550JBA0_9BACT</name>
<dbReference type="Gene3D" id="3.30.565.10">
    <property type="entry name" value="Histidine kinase-like ATPase, C-terminal domain"/>
    <property type="match status" value="1"/>
</dbReference>
<dbReference type="RefSeq" id="WP_092058034.1">
    <property type="nucleotide sequence ID" value="NZ_FOJJ01000039.1"/>
</dbReference>
<evidence type="ECO:0000259" key="7">
    <source>
        <dbReference type="PROSITE" id="PS50109"/>
    </source>
</evidence>
<dbReference type="InterPro" id="IPR005467">
    <property type="entry name" value="His_kinase_dom"/>
</dbReference>
<dbReference type="SMART" id="SM00388">
    <property type="entry name" value="HisKA"/>
    <property type="match status" value="1"/>
</dbReference>
<feature type="transmembrane region" description="Helical" evidence="6">
    <location>
        <begin position="27"/>
        <end position="47"/>
    </location>
</feature>
<evidence type="ECO:0000256" key="5">
    <source>
        <dbReference type="ARBA" id="ARBA00022777"/>
    </source>
</evidence>
<dbReference type="InterPro" id="IPR052162">
    <property type="entry name" value="Sensor_kinase/Photoreceptor"/>
</dbReference>
<dbReference type="InterPro" id="IPR036890">
    <property type="entry name" value="HATPase_C_sf"/>
</dbReference>
<dbReference type="Pfam" id="PF02518">
    <property type="entry name" value="HATPase_c"/>
    <property type="match status" value="1"/>
</dbReference>
<dbReference type="SMART" id="SM00387">
    <property type="entry name" value="HATPase_c"/>
    <property type="match status" value="1"/>
</dbReference>
<dbReference type="Gene3D" id="1.10.287.130">
    <property type="match status" value="1"/>
</dbReference>
<dbReference type="SMART" id="SM00091">
    <property type="entry name" value="PAS"/>
    <property type="match status" value="2"/>
</dbReference>
<dbReference type="Gene3D" id="3.30.450.20">
    <property type="entry name" value="PAS domain"/>
    <property type="match status" value="2"/>
</dbReference>
<dbReference type="InterPro" id="IPR036097">
    <property type="entry name" value="HisK_dim/P_sf"/>
</dbReference>
<dbReference type="NCBIfam" id="TIGR00229">
    <property type="entry name" value="sensory_box"/>
    <property type="match status" value="2"/>
</dbReference>
<dbReference type="PROSITE" id="PS50112">
    <property type="entry name" value="PAS"/>
    <property type="match status" value="1"/>
</dbReference>
<reference evidence="9 10" key="1">
    <citation type="submission" date="2019-07" db="EMBL/GenBank/DDBJ databases">
        <title>Insights of Desulfuromonas acetexigens electromicrobiology.</title>
        <authorList>
            <person name="Katuri K."/>
            <person name="Sapireddy V."/>
            <person name="Shaw D.R."/>
            <person name="Saikaly P."/>
        </authorList>
    </citation>
    <scope>NUCLEOTIDE SEQUENCE [LARGE SCALE GENOMIC DNA]</scope>
    <source>
        <strain evidence="9 10">2873</strain>
    </source>
</reference>
<evidence type="ECO:0000259" key="8">
    <source>
        <dbReference type="PROSITE" id="PS50112"/>
    </source>
</evidence>
<dbReference type="PROSITE" id="PS50109">
    <property type="entry name" value="HIS_KIN"/>
    <property type="match status" value="1"/>
</dbReference>
<dbReference type="CDD" id="cd00082">
    <property type="entry name" value="HisKA"/>
    <property type="match status" value="1"/>
</dbReference>
<dbReference type="CDD" id="cd00130">
    <property type="entry name" value="PAS"/>
    <property type="match status" value="2"/>
</dbReference>
<protein>
    <recommendedName>
        <fullName evidence="2">histidine kinase</fullName>
        <ecNumber evidence="2">2.7.13.3</ecNumber>
    </recommendedName>
</protein>
<dbReference type="EMBL" id="VJVV01000007">
    <property type="protein sequence ID" value="TRO80494.1"/>
    <property type="molecule type" value="Genomic_DNA"/>
</dbReference>
<dbReference type="InterPro" id="IPR003594">
    <property type="entry name" value="HATPase_dom"/>
</dbReference>
<dbReference type="InterPro" id="IPR000014">
    <property type="entry name" value="PAS"/>
</dbReference>